<dbReference type="EMBL" id="SCEB01215400">
    <property type="protein sequence ID" value="RXM29807.1"/>
    <property type="molecule type" value="Genomic_DNA"/>
</dbReference>
<evidence type="ECO:0000256" key="1">
    <source>
        <dbReference type="ARBA" id="ARBA00006996"/>
    </source>
</evidence>
<protein>
    <submittedName>
        <fullName evidence="4">Synaptotagmin-15</fullName>
    </submittedName>
</protein>
<dbReference type="InterPro" id="IPR035892">
    <property type="entry name" value="C2_domain_sf"/>
</dbReference>
<reference evidence="4 5" key="1">
    <citation type="submission" date="2019-01" db="EMBL/GenBank/DDBJ databases">
        <title>Draft Genome and Complete Hox-Cluster Characterization of the Sterlet Sturgeon (Acipenser ruthenus).</title>
        <authorList>
            <person name="Wei Q."/>
        </authorList>
    </citation>
    <scope>NUCLEOTIDE SEQUENCE [LARGE SCALE GENOMIC DNA]</scope>
    <source>
        <strain evidence="4">WHYD16114868_AA</strain>
        <tissue evidence="4">Blood</tissue>
    </source>
</reference>
<name>A0A444U3Q1_ACIRT</name>
<dbReference type="Pfam" id="PF00168">
    <property type="entry name" value="C2"/>
    <property type="match status" value="2"/>
</dbReference>
<evidence type="ECO:0000259" key="3">
    <source>
        <dbReference type="PROSITE" id="PS50004"/>
    </source>
</evidence>
<dbReference type="PANTHER" id="PTHR10024:SF234">
    <property type="entry name" value="SYNAPTOTAGMIN-15-RELATED"/>
    <property type="match status" value="1"/>
</dbReference>
<dbReference type="GO" id="GO:0030276">
    <property type="term" value="F:clathrin binding"/>
    <property type="evidence" value="ECO:0007669"/>
    <property type="project" value="TreeGrafter"/>
</dbReference>
<organism evidence="4 5">
    <name type="scientific">Acipenser ruthenus</name>
    <name type="common">Sterlet sturgeon</name>
    <dbReference type="NCBI Taxonomy" id="7906"/>
    <lineage>
        <taxon>Eukaryota</taxon>
        <taxon>Metazoa</taxon>
        <taxon>Chordata</taxon>
        <taxon>Craniata</taxon>
        <taxon>Vertebrata</taxon>
        <taxon>Euteleostomi</taxon>
        <taxon>Actinopterygii</taxon>
        <taxon>Chondrostei</taxon>
        <taxon>Acipenseriformes</taxon>
        <taxon>Acipenseridae</taxon>
        <taxon>Acipenser</taxon>
    </lineage>
</organism>
<dbReference type="SMART" id="SM00239">
    <property type="entry name" value="C2"/>
    <property type="match status" value="2"/>
</dbReference>
<evidence type="ECO:0000256" key="2">
    <source>
        <dbReference type="SAM" id="Phobius"/>
    </source>
</evidence>
<feature type="domain" description="C2" evidence="3">
    <location>
        <begin position="275"/>
        <end position="388"/>
    </location>
</feature>
<dbReference type="PANTHER" id="PTHR10024">
    <property type="entry name" value="SYNAPTOTAGMIN"/>
    <property type="match status" value="1"/>
</dbReference>
<proteinExistence type="inferred from homology"/>
<evidence type="ECO:0000313" key="4">
    <source>
        <dbReference type="EMBL" id="RXM29807.1"/>
    </source>
</evidence>
<dbReference type="FunFam" id="2.60.40.150:FF:000237">
    <property type="entry name" value="Synaptotagmin 15"/>
    <property type="match status" value="1"/>
</dbReference>
<dbReference type="GO" id="GO:0005886">
    <property type="term" value="C:plasma membrane"/>
    <property type="evidence" value="ECO:0007669"/>
    <property type="project" value="TreeGrafter"/>
</dbReference>
<dbReference type="SUPFAM" id="SSF49562">
    <property type="entry name" value="C2 domain (Calcium/lipid-binding domain, CaLB)"/>
    <property type="match status" value="2"/>
</dbReference>
<feature type="transmembrane region" description="Helical" evidence="2">
    <location>
        <begin position="6"/>
        <end position="30"/>
    </location>
</feature>
<keyword evidence="2" id="KW-0812">Transmembrane</keyword>
<comment type="similarity">
    <text evidence="1">Belongs to the synaptotagmin family.</text>
</comment>
<accession>A0A444U3Q1</accession>
<comment type="caution">
    <text evidence="4">The sequence shown here is derived from an EMBL/GenBank/DDBJ whole genome shotgun (WGS) entry which is preliminary data.</text>
</comment>
<keyword evidence="2" id="KW-0472">Membrane</keyword>
<sequence>MAVSAGAVVSGVLGGILFLFLIGIAVYFLWKRKCLWGAYEDLDAPSPAPKPSCQSQHPGPAFSAQPNKHSGIPFVVPARFSLSPPPGLDSGILIQDKSELGLRRDQGASFRSMAAFPLGSLDLDLYCPPLEECEQDRDFPEGNVGRLWFALEYRRSLEQLQVSLLRAANLPPPCESSPTLVKLHLLPDERRHLQARAKHKGCSPHFNHSFFFQVSSRTLSQRVLRFSVFSVDRHKKHQLVGQVTLSLSELALREGVGRVLLWRDLEGAATQATSVLGDLQVSLNYNLPLQRLTVVVLRARGLRATDCLVQVSLQNHTRLVKSKRTGVTRGEPDPIFNETFSFKLPATELDSASITLELQPAGDQSRTLGSVVLGPFMFARGKELDHWNEMVSKPKEMVKQWHALTNPTEQILRDVYIDPELLMEINDEQKQILYYKRQEQLWRWRERGREVSGTERVRRGGSGKAVRWLQGHDGEVWVRAMGNAPGDRPYEQIAEELMAERARRQAQELWREKEADIKQKFNAAMAKERWRKKTKIQEDLRVREREREGG</sequence>
<dbReference type="GO" id="GO:0000149">
    <property type="term" value="F:SNARE binding"/>
    <property type="evidence" value="ECO:0007669"/>
    <property type="project" value="TreeGrafter"/>
</dbReference>
<gene>
    <name evidence="4" type="ORF">EOD39_2194</name>
</gene>
<dbReference type="GO" id="GO:0005544">
    <property type="term" value="F:calcium-dependent phospholipid binding"/>
    <property type="evidence" value="ECO:0007669"/>
    <property type="project" value="TreeGrafter"/>
</dbReference>
<dbReference type="GO" id="GO:0001786">
    <property type="term" value="F:phosphatidylserine binding"/>
    <property type="evidence" value="ECO:0007669"/>
    <property type="project" value="TreeGrafter"/>
</dbReference>
<dbReference type="GO" id="GO:0005509">
    <property type="term" value="F:calcium ion binding"/>
    <property type="evidence" value="ECO:0007669"/>
    <property type="project" value="TreeGrafter"/>
</dbReference>
<keyword evidence="5" id="KW-1185">Reference proteome</keyword>
<dbReference type="AlphaFoldDB" id="A0A444U3Q1"/>
<dbReference type="GO" id="GO:0070382">
    <property type="term" value="C:exocytic vesicle"/>
    <property type="evidence" value="ECO:0007669"/>
    <property type="project" value="TreeGrafter"/>
</dbReference>
<dbReference type="InterPro" id="IPR000008">
    <property type="entry name" value="C2_dom"/>
</dbReference>
<feature type="domain" description="C2" evidence="3">
    <location>
        <begin position="143"/>
        <end position="263"/>
    </location>
</feature>
<dbReference type="PROSITE" id="PS50004">
    <property type="entry name" value="C2"/>
    <property type="match status" value="2"/>
</dbReference>
<dbReference type="Proteomes" id="UP000289886">
    <property type="component" value="Unassembled WGS sequence"/>
</dbReference>
<dbReference type="GO" id="GO:0017156">
    <property type="term" value="P:calcium-ion regulated exocytosis"/>
    <property type="evidence" value="ECO:0007669"/>
    <property type="project" value="TreeGrafter"/>
</dbReference>
<keyword evidence="2" id="KW-1133">Transmembrane helix</keyword>
<evidence type="ECO:0000313" key="5">
    <source>
        <dbReference type="Proteomes" id="UP000289886"/>
    </source>
</evidence>
<dbReference type="Gene3D" id="2.60.40.150">
    <property type="entry name" value="C2 domain"/>
    <property type="match status" value="2"/>
</dbReference>